<dbReference type="PANTHER" id="PTHR15728">
    <property type="entry name" value="DEADENYLATION COMPLEX CATALYTIC SUBUNIT PAN2"/>
    <property type="match status" value="1"/>
</dbReference>
<dbReference type="Gene3D" id="3.30.420.10">
    <property type="entry name" value="Ribonuclease H-like superfamily/Ribonuclease H"/>
    <property type="match status" value="1"/>
</dbReference>
<dbReference type="GO" id="GO:0000932">
    <property type="term" value="C:P-body"/>
    <property type="evidence" value="ECO:0007669"/>
    <property type="project" value="TreeGrafter"/>
</dbReference>
<dbReference type="EMBL" id="GL833122">
    <property type="protein sequence ID" value="EGB11297.1"/>
    <property type="molecule type" value="Genomic_DNA"/>
</dbReference>
<evidence type="ECO:0000313" key="2">
    <source>
        <dbReference type="EMBL" id="EGB11297.1"/>
    </source>
</evidence>
<dbReference type="InterPro" id="IPR050785">
    <property type="entry name" value="PAN2-PAN3_catalytic_subunit"/>
</dbReference>
<dbReference type="AlphaFoldDB" id="F0Y0Y7"/>
<dbReference type="Proteomes" id="UP000002729">
    <property type="component" value="Unassembled WGS sequence"/>
</dbReference>
<dbReference type="PANTHER" id="PTHR15728:SF0">
    <property type="entry name" value="PAN2-PAN3 DEADENYLATION COMPLEX CATALYTIC SUBUNIT PAN2"/>
    <property type="match status" value="1"/>
</dbReference>
<sequence length="169" mass="19302">MSLARLSVVDGDERVLFDDYVLQTETVVDYNTRFSGVAAEDLDPATSKHDLYRRAVVCMKLRRLVDAGCVLVGHSLQSDFRVMNVAVPPDQVIDTAQLFSRPGERKISLRFLCSYLLDHVIQDDNHDSVEDARAALRLYRLYQKLKAEGTLRETLGRVYDHGRKTEWTI</sequence>
<reference evidence="2 3" key="1">
    <citation type="journal article" date="2011" name="Proc. Natl. Acad. Sci. U.S.A.">
        <title>Niche of harmful alga Aureococcus anophagefferens revealed through ecogenomics.</title>
        <authorList>
            <person name="Gobler C.J."/>
            <person name="Berry D.L."/>
            <person name="Dyhrman S.T."/>
            <person name="Wilhelm S.W."/>
            <person name="Salamov A."/>
            <person name="Lobanov A.V."/>
            <person name="Zhang Y."/>
            <person name="Collier J.L."/>
            <person name="Wurch L.L."/>
            <person name="Kustka A.B."/>
            <person name="Dill B.D."/>
            <person name="Shah M."/>
            <person name="VerBerkmoes N.C."/>
            <person name="Kuo A."/>
            <person name="Terry A."/>
            <person name="Pangilinan J."/>
            <person name="Lindquist E.A."/>
            <person name="Lucas S."/>
            <person name="Paulsen I.T."/>
            <person name="Hattenrath-Lehmann T.K."/>
            <person name="Talmage S.C."/>
            <person name="Walker E.A."/>
            <person name="Koch F."/>
            <person name="Burson A.M."/>
            <person name="Marcoval M.A."/>
            <person name="Tang Y.Z."/>
            <person name="Lecleir G.R."/>
            <person name="Coyne K.J."/>
            <person name="Berg G.M."/>
            <person name="Bertrand E.M."/>
            <person name="Saito M.A."/>
            <person name="Gladyshev V.N."/>
            <person name="Grigoriev I.V."/>
        </authorList>
    </citation>
    <scope>NUCLEOTIDE SEQUENCE [LARGE SCALE GENOMIC DNA]</scope>
    <source>
        <strain evidence="3">CCMP 1984</strain>
    </source>
</reference>
<dbReference type="SUPFAM" id="SSF53098">
    <property type="entry name" value="Ribonuclease H-like"/>
    <property type="match status" value="1"/>
</dbReference>
<dbReference type="InterPro" id="IPR012337">
    <property type="entry name" value="RNaseH-like_sf"/>
</dbReference>
<feature type="domain" description="Exonuclease" evidence="1">
    <location>
        <begin position="1"/>
        <end position="148"/>
    </location>
</feature>
<dbReference type="OrthoDB" id="16516at2759"/>
<proteinExistence type="predicted"/>
<organism evidence="3">
    <name type="scientific">Aureococcus anophagefferens</name>
    <name type="common">Harmful bloom alga</name>
    <dbReference type="NCBI Taxonomy" id="44056"/>
    <lineage>
        <taxon>Eukaryota</taxon>
        <taxon>Sar</taxon>
        <taxon>Stramenopiles</taxon>
        <taxon>Ochrophyta</taxon>
        <taxon>Pelagophyceae</taxon>
        <taxon>Pelagomonadales</taxon>
        <taxon>Pelagomonadaceae</taxon>
        <taxon>Aureococcus</taxon>
    </lineage>
</organism>
<dbReference type="eggNOG" id="KOG1275">
    <property type="taxonomic scope" value="Eukaryota"/>
</dbReference>
<dbReference type="GeneID" id="20218387"/>
<dbReference type="InterPro" id="IPR013520">
    <property type="entry name" value="Ribonucl_H"/>
</dbReference>
<evidence type="ECO:0000259" key="1">
    <source>
        <dbReference type="SMART" id="SM00479"/>
    </source>
</evidence>
<evidence type="ECO:0000313" key="3">
    <source>
        <dbReference type="Proteomes" id="UP000002729"/>
    </source>
</evidence>
<accession>F0Y0Y7</accession>
<gene>
    <name evidence="2" type="ORF">AURANDRAFT_14382</name>
</gene>
<dbReference type="GO" id="GO:0004535">
    <property type="term" value="F:poly(A)-specific ribonuclease activity"/>
    <property type="evidence" value="ECO:0007669"/>
    <property type="project" value="TreeGrafter"/>
</dbReference>
<dbReference type="GO" id="GO:0003676">
    <property type="term" value="F:nucleic acid binding"/>
    <property type="evidence" value="ECO:0007669"/>
    <property type="project" value="InterPro"/>
</dbReference>
<dbReference type="Pfam" id="PF00929">
    <property type="entry name" value="RNase_T"/>
    <property type="match status" value="1"/>
</dbReference>
<dbReference type="KEGG" id="aaf:AURANDRAFT_14382"/>
<dbReference type="SMART" id="SM00479">
    <property type="entry name" value="EXOIII"/>
    <property type="match status" value="1"/>
</dbReference>
<protein>
    <recommendedName>
        <fullName evidence="1">Exonuclease domain-containing protein</fullName>
    </recommendedName>
</protein>
<dbReference type="InParanoid" id="F0Y0Y7"/>
<dbReference type="InterPro" id="IPR036397">
    <property type="entry name" value="RNaseH_sf"/>
</dbReference>
<dbReference type="GO" id="GO:0031251">
    <property type="term" value="C:PAN complex"/>
    <property type="evidence" value="ECO:0007669"/>
    <property type="project" value="TreeGrafter"/>
</dbReference>
<keyword evidence="3" id="KW-1185">Reference proteome</keyword>
<dbReference type="RefSeq" id="XP_009033681.1">
    <property type="nucleotide sequence ID" value="XM_009035433.1"/>
</dbReference>
<dbReference type="GO" id="GO:0000289">
    <property type="term" value="P:nuclear-transcribed mRNA poly(A) tail shortening"/>
    <property type="evidence" value="ECO:0007669"/>
    <property type="project" value="TreeGrafter"/>
</dbReference>
<dbReference type="OMA" id="HYLRIDE"/>
<feature type="non-terminal residue" evidence="2">
    <location>
        <position position="169"/>
    </location>
</feature>
<name>F0Y0Y7_AURAN</name>